<dbReference type="InterPro" id="IPR001585">
    <property type="entry name" value="TAL/FSA"/>
</dbReference>
<dbReference type="Gene3D" id="3.20.20.70">
    <property type="entry name" value="Aldolase class I"/>
    <property type="match status" value="1"/>
</dbReference>
<evidence type="ECO:0000313" key="3">
    <source>
        <dbReference type="Proteomes" id="UP000318834"/>
    </source>
</evidence>
<evidence type="ECO:0000256" key="1">
    <source>
        <dbReference type="ARBA" id="ARBA00023270"/>
    </source>
</evidence>
<dbReference type="InterPro" id="IPR018225">
    <property type="entry name" value="Transaldolase_AS"/>
</dbReference>
<dbReference type="SUPFAM" id="SSF51569">
    <property type="entry name" value="Aldolase"/>
    <property type="match status" value="1"/>
</dbReference>
<dbReference type="EMBL" id="VBAP01000024">
    <property type="protein sequence ID" value="TMI76370.1"/>
    <property type="molecule type" value="Genomic_DNA"/>
</dbReference>
<dbReference type="Proteomes" id="UP000318834">
    <property type="component" value="Unassembled WGS sequence"/>
</dbReference>
<gene>
    <name evidence="2" type="ORF">E6H05_03850</name>
</gene>
<protein>
    <submittedName>
        <fullName evidence="2">Transaldolase</fullName>
    </submittedName>
</protein>
<reference evidence="2 3" key="1">
    <citation type="journal article" date="2019" name="Nat. Microbiol.">
        <title>Mediterranean grassland soil C-N compound turnover is dependent on rainfall and depth, and is mediated by genomically divergent microorganisms.</title>
        <authorList>
            <person name="Diamond S."/>
            <person name="Andeer P.F."/>
            <person name="Li Z."/>
            <person name="Crits-Christoph A."/>
            <person name="Burstein D."/>
            <person name="Anantharaman K."/>
            <person name="Lane K.R."/>
            <person name="Thomas B.C."/>
            <person name="Pan C."/>
            <person name="Northen T.R."/>
            <person name="Banfield J.F."/>
        </authorList>
    </citation>
    <scope>NUCLEOTIDE SEQUENCE [LARGE SCALE GENOMIC DNA]</scope>
    <source>
        <strain evidence="2">NP_8</strain>
    </source>
</reference>
<sequence>MRLYVDTADGHAITQAAATGFVFGATTNPTLLRRATLRRTDLAPLVRTAVNAGLHEIHLQVFSDDATAMMADARALYALEPRHVVVKIPASAEGFQAAHALRGEMPITITAVFTVRQALLAGIVGARYAAVYLGRLHDSGQDAIAVLQGMLAAVRAQQMDVRLLVASVRAVMEVEMLAQLGIPAATLPPAILFALPDSAGTAQALDAFREDTGHL</sequence>
<keyword evidence="1" id="KW-0704">Schiff base</keyword>
<evidence type="ECO:0000313" key="2">
    <source>
        <dbReference type="EMBL" id="TMI76370.1"/>
    </source>
</evidence>
<organism evidence="2 3">
    <name type="scientific">Candidatus Segetimicrobium genomatis</name>
    <dbReference type="NCBI Taxonomy" id="2569760"/>
    <lineage>
        <taxon>Bacteria</taxon>
        <taxon>Bacillati</taxon>
        <taxon>Candidatus Sysuimicrobiota</taxon>
        <taxon>Candidatus Sysuimicrobiia</taxon>
        <taxon>Candidatus Sysuimicrobiales</taxon>
        <taxon>Candidatus Segetimicrobiaceae</taxon>
        <taxon>Candidatus Segetimicrobium</taxon>
    </lineage>
</organism>
<comment type="caution">
    <text evidence="2">The sequence shown here is derived from an EMBL/GenBank/DDBJ whole genome shotgun (WGS) entry which is preliminary data.</text>
</comment>
<dbReference type="PROSITE" id="PS01054">
    <property type="entry name" value="TRANSALDOLASE_1"/>
    <property type="match status" value="1"/>
</dbReference>
<accession>A0A537IYI4</accession>
<dbReference type="InterPro" id="IPR013785">
    <property type="entry name" value="Aldolase_TIM"/>
</dbReference>
<dbReference type="AlphaFoldDB" id="A0A537IYI4"/>
<dbReference type="PANTHER" id="PTHR10683">
    <property type="entry name" value="TRANSALDOLASE"/>
    <property type="match status" value="1"/>
</dbReference>
<dbReference type="Pfam" id="PF00923">
    <property type="entry name" value="TAL_FSA"/>
    <property type="match status" value="1"/>
</dbReference>
<proteinExistence type="predicted"/>
<dbReference type="GO" id="GO:0005975">
    <property type="term" value="P:carbohydrate metabolic process"/>
    <property type="evidence" value="ECO:0007669"/>
    <property type="project" value="InterPro"/>
</dbReference>
<dbReference type="PANTHER" id="PTHR10683:SF40">
    <property type="entry name" value="FRUCTOSE-6-PHOSPHATE ALDOLASE 1-RELATED"/>
    <property type="match status" value="1"/>
</dbReference>
<name>A0A537IYI4_9BACT</name>